<keyword evidence="1" id="KW-1133">Transmembrane helix</keyword>
<sequence length="73" mass="8195">MHRLHISHNEPSFPLMVGRKIFPTINGEHLLGRSDTMDGPYSGIIVWIADLPLSALPVYSFLGISSCILLDFW</sequence>
<comment type="caution">
    <text evidence="2">The sequence shown here is derived from an EMBL/GenBank/DDBJ whole genome shotgun (WGS) entry which is preliminary data.</text>
</comment>
<reference evidence="2 3" key="1">
    <citation type="journal article" date="2021" name="Commun. Biol.">
        <title>The genome of Shorea leprosula (Dipterocarpaceae) highlights the ecological relevance of drought in aseasonal tropical rainforests.</title>
        <authorList>
            <person name="Ng K.K.S."/>
            <person name="Kobayashi M.J."/>
            <person name="Fawcett J.A."/>
            <person name="Hatakeyama M."/>
            <person name="Paape T."/>
            <person name="Ng C.H."/>
            <person name="Ang C.C."/>
            <person name="Tnah L.H."/>
            <person name="Lee C.T."/>
            <person name="Nishiyama T."/>
            <person name="Sese J."/>
            <person name="O'Brien M.J."/>
            <person name="Copetti D."/>
            <person name="Mohd Noor M.I."/>
            <person name="Ong R.C."/>
            <person name="Putra M."/>
            <person name="Sireger I.Z."/>
            <person name="Indrioko S."/>
            <person name="Kosugi Y."/>
            <person name="Izuno A."/>
            <person name="Isagi Y."/>
            <person name="Lee S.L."/>
            <person name="Shimizu K.K."/>
        </authorList>
    </citation>
    <scope>NUCLEOTIDE SEQUENCE [LARGE SCALE GENOMIC DNA]</scope>
    <source>
        <strain evidence="2">214</strain>
    </source>
</reference>
<keyword evidence="1" id="KW-0812">Transmembrane</keyword>
<accession>A0AAV5IZA4</accession>
<protein>
    <submittedName>
        <fullName evidence="2">Uncharacterized protein</fullName>
    </submittedName>
</protein>
<keyword evidence="3" id="KW-1185">Reference proteome</keyword>
<evidence type="ECO:0000256" key="1">
    <source>
        <dbReference type="SAM" id="Phobius"/>
    </source>
</evidence>
<keyword evidence="1" id="KW-0472">Membrane</keyword>
<evidence type="ECO:0000313" key="3">
    <source>
        <dbReference type="Proteomes" id="UP001054252"/>
    </source>
</evidence>
<evidence type="ECO:0000313" key="2">
    <source>
        <dbReference type="EMBL" id="GKV05141.1"/>
    </source>
</evidence>
<dbReference type="Proteomes" id="UP001054252">
    <property type="component" value="Unassembled WGS sequence"/>
</dbReference>
<organism evidence="2 3">
    <name type="scientific">Rubroshorea leprosula</name>
    <dbReference type="NCBI Taxonomy" id="152421"/>
    <lineage>
        <taxon>Eukaryota</taxon>
        <taxon>Viridiplantae</taxon>
        <taxon>Streptophyta</taxon>
        <taxon>Embryophyta</taxon>
        <taxon>Tracheophyta</taxon>
        <taxon>Spermatophyta</taxon>
        <taxon>Magnoliopsida</taxon>
        <taxon>eudicotyledons</taxon>
        <taxon>Gunneridae</taxon>
        <taxon>Pentapetalae</taxon>
        <taxon>rosids</taxon>
        <taxon>malvids</taxon>
        <taxon>Malvales</taxon>
        <taxon>Dipterocarpaceae</taxon>
        <taxon>Rubroshorea</taxon>
    </lineage>
</organism>
<dbReference type="EMBL" id="BPVZ01000023">
    <property type="protein sequence ID" value="GKV05141.1"/>
    <property type="molecule type" value="Genomic_DNA"/>
</dbReference>
<gene>
    <name evidence="2" type="ORF">SLEP1_g17183</name>
</gene>
<dbReference type="AlphaFoldDB" id="A0AAV5IZA4"/>
<name>A0AAV5IZA4_9ROSI</name>
<feature type="transmembrane region" description="Helical" evidence="1">
    <location>
        <begin position="44"/>
        <end position="70"/>
    </location>
</feature>
<proteinExistence type="predicted"/>